<proteinExistence type="inferred from homology"/>
<evidence type="ECO:0000259" key="9">
    <source>
        <dbReference type="PROSITE" id="PS50850"/>
    </source>
</evidence>
<protein>
    <submittedName>
        <fullName evidence="10">MFS general substrate transporter</fullName>
    </submittedName>
</protein>
<evidence type="ECO:0000313" key="11">
    <source>
        <dbReference type="Proteomes" id="UP000799777"/>
    </source>
</evidence>
<evidence type="ECO:0000313" key="10">
    <source>
        <dbReference type="EMBL" id="KAF2027684.1"/>
    </source>
</evidence>
<evidence type="ECO:0000256" key="4">
    <source>
        <dbReference type="ARBA" id="ARBA00022692"/>
    </source>
</evidence>
<dbReference type="OrthoDB" id="10021397at2759"/>
<feature type="transmembrane region" description="Helical" evidence="8">
    <location>
        <begin position="418"/>
        <end position="443"/>
    </location>
</feature>
<evidence type="ECO:0000256" key="8">
    <source>
        <dbReference type="SAM" id="Phobius"/>
    </source>
</evidence>
<evidence type="ECO:0000256" key="5">
    <source>
        <dbReference type="ARBA" id="ARBA00022989"/>
    </source>
</evidence>
<gene>
    <name evidence="10" type="ORF">EK21DRAFT_71407</name>
</gene>
<feature type="transmembrane region" description="Helical" evidence="8">
    <location>
        <begin position="155"/>
        <end position="174"/>
    </location>
</feature>
<keyword evidence="3" id="KW-1003">Cell membrane</keyword>
<dbReference type="InterPro" id="IPR020846">
    <property type="entry name" value="MFS_dom"/>
</dbReference>
<feature type="transmembrane region" description="Helical" evidence="8">
    <location>
        <begin position="29"/>
        <end position="55"/>
    </location>
</feature>
<dbReference type="Gene3D" id="1.20.1720.10">
    <property type="entry name" value="Multidrug resistance protein D"/>
    <property type="match status" value="1"/>
</dbReference>
<feature type="transmembrane region" description="Helical" evidence="8">
    <location>
        <begin position="500"/>
        <end position="518"/>
    </location>
</feature>
<dbReference type="PRINTS" id="PR01036">
    <property type="entry name" value="TCRTETB"/>
</dbReference>
<dbReference type="SUPFAM" id="SSF103473">
    <property type="entry name" value="MFS general substrate transporter"/>
    <property type="match status" value="1"/>
</dbReference>
<dbReference type="AlphaFoldDB" id="A0A9P4H5Q4"/>
<accession>A0A9P4H5Q4</accession>
<dbReference type="InterPro" id="IPR011701">
    <property type="entry name" value="MFS"/>
</dbReference>
<dbReference type="PROSITE" id="PS50850">
    <property type="entry name" value="MFS"/>
    <property type="match status" value="1"/>
</dbReference>
<dbReference type="FunFam" id="1.20.1720.10:FF:000014">
    <property type="entry name" value="MFS drug transporter, putative"/>
    <property type="match status" value="1"/>
</dbReference>
<evidence type="ECO:0000256" key="2">
    <source>
        <dbReference type="ARBA" id="ARBA00007520"/>
    </source>
</evidence>
<evidence type="ECO:0000256" key="1">
    <source>
        <dbReference type="ARBA" id="ARBA00004651"/>
    </source>
</evidence>
<feature type="transmembrane region" description="Helical" evidence="8">
    <location>
        <begin position="294"/>
        <end position="313"/>
    </location>
</feature>
<comment type="similarity">
    <text evidence="2">Belongs to the major facilitator superfamily. TCR/Tet family.</text>
</comment>
<feature type="transmembrane region" description="Helical" evidence="8">
    <location>
        <begin position="253"/>
        <end position="274"/>
    </location>
</feature>
<comment type="caution">
    <text evidence="10">The sequence shown here is derived from an EMBL/GenBank/DDBJ whole genome shotgun (WGS) entry which is preliminary data.</text>
</comment>
<keyword evidence="5 8" id="KW-1133">Transmembrane helix</keyword>
<feature type="transmembrane region" description="Helical" evidence="8">
    <location>
        <begin position="221"/>
        <end position="241"/>
    </location>
</feature>
<feature type="domain" description="Major facilitator superfamily (MFS) profile" evidence="9">
    <location>
        <begin position="33"/>
        <end position="523"/>
    </location>
</feature>
<feature type="compositionally biased region" description="Polar residues" evidence="7">
    <location>
        <begin position="542"/>
        <end position="558"/>
    </location>
</feature>
<feature type="region of interest" description="Disordered" evidence="7">
    <location>
        <begin position="542"/>
        <end position="577"/>
    </location>
</feature>
<feature type="transmembrane region" description="Helical" evidence="8">
    <location>
        <begin position="128"/>
        <end position="149"/>
    </location>
</feature>
<reference evidence="10" key="1">
    <citation type="journal article" date="2020" name="Stud. Mycol.">
        <title>101 Dothideomycetes genomes: a test case for predicting lifestyles and emergence of pathogens.</title>
        <authorList>
            <person name="Haridas S."/>
            <person name="Albert R."/>
            <person name="Binder M."/>
            <person name="Bloem J."/>
            <person name="Labutti K."/>
            <person name="Salamov A."/>
            <person name="Andreopoulos B."/>
            <person name="Baker S."/>
            <person name="Barry K."/>
            <person name="Bills G."/>
            <person name="Bluhm B."/>
            <person name="Cannon C."/>
            <person name="Castanera R."/>
            <person name="Culley D."/>
            <person name="Daum C."/>
            <person name="Ezra D."/>
            <person name="Gonzalez J."/>
            <person name="Henrissat B."/>
            <person name="Kuo A."/>
            <person name="Liang C."/>
            <person name="Lipzen A."/>
            <person name="Lutzoni F."/>
            <person name="Magnuson J."/>
            <person name="Mondo S."/>
            <person name="Nolan M."/>
            <person name="Ohm R."/>
            <person name="Pangilinan J."/>
            <person name="Park H.-J."/>
            <person name="Ramirez L."/>
            <person name="Alfaro M."/>
            <person name="Sun H."/>
            <person name="Tritt A."/>
            <person name="Yoshinaga Y."/>
            <person name="Zwiers L.-H."/>
            <person name="Turgeon B."/>
            <person name="Goodwin S."/>
            <person name="Spatafora J."/>
            <person name="Crous P."/>
            <person name="Grigoriev I."/>
        </authorList>
    </citation>
    <scope>NUCLEOTIDE SEQUENCE</scope>
    <source>
        <strain evidence="10">CBS 110217</strain>
    </source>
</reference>
<dbReference type="Proteomes" id="UP000799777">
    <property type="component" value="Unassembled WGS sequence"/>
</dbReference>
<dbReference type="PANTHER" id="PTHR23501:SF102">
    <property type="entry name" value="DRUG TRANSPORTER, PUTATIVE (AFU_ORTHOLOGUE AFUA_3G08530)-RELATED"/>
    <property type="match status" value="1"/>
</dbReference>
<organism evidence="10 11">
    <name type="scientific">Setomelanomma holmii</name>
    <dbReference type="NCBI Taxonomy" id="210430"/>
    <lineage>
        <taxon>Eukaryota</taxon>
        <taxon>Fungi</taxon>
        <taxon>Dikarya</taxon>
        <taxon>Ascomycota</taxon>
        <taxon>Pezizomycotina</taxon>
        <taxon>Dothideomycetes</taxon>
        <taxon>Pleosporomycetidae</taxon>
        <taxon>Pleosporales</taxon>
        <taxon>Pleosporineae</taxon>
        <taxon>Phaeosphaeriaceae</taxon>
        <taxon>Setomelanomma</taxon>
    </lineage>
</organism>
<dbReference type="Pfam" id="PF07690">
    <property type="entry name" value="MFS_1"/>
    <property type="match status" value="1"/>
</dbReference>
<evidence type="ECO:0000256" key="3">
    <source>
        <dbReference type="ARBA" id="ARBA00022475"/>
    </source>
</evidence>
<dbReference type="InterPro" id="IPR036259">
    <property type="entry name" value="MFS_trans_sf"/>
</dbReference>
<dbReference type="EMBL" id="ML978223">
    <property type="protein sequence ID" value="KAF2027684.1"/>
    <property type="molecule type" value="Genomic_DNA"/>
</dbReference>
<dbReference type="PANTHER" id="PTHR23501">
    <property type="entry name" value="MAJOR FACILITATOR SUPERFAMILY"/>
    <property type="match status" value="1"/>
</dbReference>
<name>A0A9P4H5Q4_9PLEO</name>
<comment type="subcellular location">
    <subcellularLocation>
        <location evidence="1">Cell membrane</location>
        <topology evidence="1">Multi-pass membrane protein</topology>
    </subcellularLocation>
</comment>
<keyword evidence="6 8" id="KW-0472">Membrane</keyword>
<feature type="transmembrane region" description="Helical" evidence="8">
    <location>
        <begin position="386"/>
        <end position="406"/>
    </location>
</feature>
<keyword evidence="4 8" id="KW-0812">Transmembrane</keyword>
<dbReference type="GO" id="GO:0022857">
    <property type="term" value="F:transmembrane transporter activity"/>
    <property type="evidence" value="ECO:0007669"/>
    <property type="project" value="InterPro"/>
</dbReference>
<dbReference type="CDD" id="cd17502">
    <property type="entry name" value="MFS_Azr1_MDR_like"/>
    <property type="match status" value="1"/>
</dbReference>
<evidence type="ECO:0000256" key="7">
    <source>
        <dbReference type="SAM" id="MobiDB-lite"/>
    </source>
</evidence>
<dbReference type="Gene3D" id="1.20.1250.20">
    <property type="entry name" value="MFS general substrate transporter like domains"/>
    <property type="match status" value="1"/>
</dbReference>
<feature type="transmembrane region" description="Helical" evidence="8">
    <location>
        <begin position="325"/>
        <end position="350"/>
    </location>
</feature>
<keyword evidence="11" id="KW-1185">Reference proteome</keyword>
<feature type="transmembrane region" description="Helical" evidence="8">
    <location>
        <begin position="186"/>
        <end position="206"/>
    </location>
</feature>
<feature type="transmembrane region" description="Helical" evidence="8">
    <location>
        <begin position="356"/>
        <end position="379"/>
    </location>
</feature>
<feature type="transmembrane region" description="Helical" evidence="8">
    <location>
        <begin position="98"/>
        <end position="116"/>
    </location>
</feature>
<sequence>MAPEGGLTALPPSTATDSEEAVKKLPATAIALIMLPLCLSVFLSALDLTIITPAIPTIVRGFHSTTGYVWIGSAFILASTASTPVWGSLADIWGRKPILLIALTIFLGGSLLCALAPSMHSLIAGRALQGLGSSGMGTMVNIIICDTFSLRDRGLYLAITSVVWAIGSAIGPVIGGSFTTKLTWRWCFWINLPIGAVVFVVLLFFLKLPSPHTPVLAGLKAIDWVGSILIVGAALMILLGLDFGSITFPWDSATVICLLVFGLVTIGIFILNEWKFAVNPVIPLRLFTNRSTVAAYFVWACNFYVLIGLSYYLPLYSQAVLGVNALISGLHLIPLIVACSLSAACVGAYIQKTGTYLPITYVAHVFLCFGTGLLIYLRIGESLTKLIIFEVITGIGVGMNIEPPLIAAQAAMTVMDTAVIQATMTFIRSLATTVAVVVGGVIFQNRMNAASHGLVDKIGEQLASMFNGEEASASVDLIKTLPAAQQLVVKDAYFRSLRSVWIMFVVAAGLSFFANFFLRAHHLSDTSRTAVLGVDRTKRLEQQSATRDGLQMTQSTRTSEAHDNTARARSPQYGVAI</sequence>
<dbReference type="GO" id="GO:0005886">
    <property type="term" value="C:plasma membrane"/>
    <property type="evidence" value="ECO:0007669"/>
    <property type="project" value="UniProtKB-SubCell"/>
</dbReference>
<feature type="transmembrane region" description="Helical" evidence="8">
    <location>
        <begin position="67"/>
        <end position="86"/>
    </location>
</feature>
<evidence type="ECO:0000256" key="6">
    <source>
        <dbReference type="ARBA" id="ARBA00023136"/>
    </source>
</evidence>